<organism evidence="1 2">
    <name type="scientific">Cannabis sativa</name>
    <name type="common">Hemp</name>
    <name type="synonym">Marijuana</name>
    <dbReference type="NCBI Taxonomy" id="3483"/>
    <lineage>
        <taxon>Eukaryota</taxon>
        <taxon>Viridiplantae</taxon>
        <taxon>Streptophyta</taxon>
        <taxon>Embryophyta</taxon>
        <taxon>Tracheophyta</taxon>
        <taxon>Spermatophyta</taxon>
        <taxon>Magnoliopsida</taxon>
        <taxon>eudicotyledons</taxon>
        <taxon>Gunneridae</taxon>
        <taxon>Pentapetalae</taxon>
        <taxon>rosids</taxon>
        <taxon>fabids</taxon>
        <taxon>Rosales</taxon>
        <taxon>Cannabaceae</taxon>
        <taxon>Cannabis</taxon>
    </lineage>
</organism>
<dbReference type="InterPro" id="IPR036691">
    <property type="entry name" value="Endo/exonu/phosph_ase_sf"/>
</dbReference>
<protein>
    <submittedName>
        <fullName evidence="1">Uncharacterized protein</fullName>
    </submittedName>
</protein>
<name>A0A803PYQ5_CANSA</name>
<keyword evidence="2" id="KW-1185">Reference proteome</keyword>
<dbReference type="SUPFAM" id="SSF56219">
    <property type="entry name" value="DNase I-like"/>
    <property type="match status" value="1"/>
</dbReference>
<evidence type="ECO:0000313" key="2">
    <source>
        <dbReference type="Proteomes" id="UP000596661"/>
    </source>
</evidence>
<proteinExistence type="predicted"/>
<dbReference type="EMBL" id="UZAU01000566">
    <property type="status" value="NOT_ANNOTATED_CDS"/>
    <property type="molecule type" value="Genomic_DNA"/>
</dbReference>
<dbReference type="AlphaFoldDB" id="A0A803PYQ5"/>
<dbReference type="Proteomes" id="UP000596661">
    <property type="component" value="Chromosome 6"/>
</dbReference>
<sequence>MQIFLGFFALTNEEIHGLWLCTGEFNKIAGAYLVYGHGSNGIIKRLDRALCNEDWRRLFARVDVKILHWLESDHRALMVDIPVQDSEDKCGQVKR</sequence>
<evidence type="ECO:0000313" key="1">
    <source>
        <dbReference type="EnsemblPlants" id="cds.evm.model.06.528"/>
    </source>
</evidence>
<reference evidence="1" key="2">
    <citation type="submission" date="2021-03" db="UniProtKB">
        <authorList>
            <consortium name="EnsemblPlants"/>
        </authorList>
    </citation>
    <scope>IDENTIFICATION</scope>
</reference>
<dbReference type="Gramene" id="evm.model.06.528">
    <property type="protein sequence ID" value="cds.evm.model.06.528"/>
    <property type="gene ID" value="evm.TU.06.528"/>
</dbReference>
<dbReference type="EnsemblPlants" id="evm.model.06.528">
    <property type="protein sequence ID" value="cds.evm.model.06.528"/>
    <property type="gene ID" value="evm.TU.06.528"/>
</dbReference>
<reference evidence="1" key="1">
    <citation type="submission" date="2018-11" db="EMBL/GenBank/DDBJ databases">
        <authorList>
            <person name="Grassa J C."/>
        </authorList>
    </citation>
    <scope>NUCLEOTIDE SEQUENCE [LARGE SCALE GENOMIC DNA]</scope>
</reference>
<accession>A0A803PYQ5</accession>